<gene>
    <name evidence="3" type="primary">yocH_1</name>
    <name evidence="3" type="ORF">OXPF_26240</name>
</gene>
<dbReference type="GO" id="GO:0019867">
    <property type="term" value="C:outer membrane"/>
    <property type="evidence" value="ECO:0007669"/>
    <property type="project" value="InterPro"/>
</dbReference>
<dbReference type="InterPro" id="IPR010611">
    <property type="entry name" value="3D_dom"/>
</dbReference>
<evidence type="ECO:0000256" key="1">
    <source>
        <dbReference type="ARBA" id="ARBA00022729"/>
    </source>
</evidence>
<comment type="caution">
    <text evidence="3">The sequence shown here is derived from an EMBL/GenBank/DDBJ whole genome shotgun (WGS) entry which is preliminary data.</text>
</comment>
<accession>A0A0P8YA01</accession>
<protein>
    <submittedName>
        <fullName evidence="3">Cell wall-binding protein YocH</fullName>
    </submittedName>
</protein>
<dbReference type="AlphaFoldDB" id="A0A0P8YA01"/>
<dbReference type="GO" id="GO:0009254">
    <property type="term" value="P:peptidoglycan turnover"/>
    <property type="evidence" value="ECO:0007669"/>
    <property type="project" value="InterPro"/>
</dbReference>
<dbReference type="RefSeq" id="WP_054875654.1">
    <property type="nucleotide sequence ID" value="NZ_LKET01000035.1"/>
</dbReference>
<keyword evidence="1" id="KW-0732">Signal</keyword>
<dbReference type="EMBL" id="LKET01000035">
    <property type="protein sequence ID" value="KPU43764.1"/>
    <property type="molecule type" value="Genomic_DNA"/>
</dbReference>
<evidence type="ECO:0000313" key="3">
    <source>
        <dbReference type="EMBL" id="KPU43764.1"/>
    </source>
</evidence>
<dbReference type="SMART" id="SM01208">
    <property type="entry name" value="G5"/>
    <property type="match status" value="1"/>
</dbReference>
<dbReference type="Pfam" id="PF03990">
    <property type="entry name" value="DUF348"/>
    <property type="match status" value="2"/>
</dbReference>
<dbReference type="Gene3D" id="2.20.230.10">
    <property type="entry name" value="Resuscitation-promoting factor rpfb"/>
    <property type="match status" value="1"/>
</dbReference>
<reference evidence="3 4" key="1">
    <citation type="submission" date="2015-09" db="EMBL/GenBank/DDBJ databases">
        <title>Genome sequence of Oxobacter pfennigii DSM 3222.</title>
        <authorList>
            <person name="Poehlein A."/>
            <person name="Bengelsdorf F.R."/>
            <person name="Schiel-Bengelsdorf B."/>
            <person name="Duerre P."/>
            <person name="Daniel R."/>
        </authorList>
    </citation>
    <scope>NUCLEOTIDE SEQUENCE [LARGE SCALE GENOMIC DNA]</scope>
    <source>
        <strain evidence="3 4">DSM 3222</strain>
    </source>
</reference>
<keyword evidence="4" id="KW-1185">Reference proteome</keyword>
<dbReference type="InterPro" id="IPR011098">
    <property type="entry name" value="G5_dom"/>
</dbReference>
<dbReference type="STRING" id="36849.OXPF_26240"/>
<dbReference type="Pfam" id="PF06725">
    <property type="entry name" value="3D"/>
    <property type="match status" value="1"/>
</dbReference>
<organism evidence="3 4">
    <name type="scientific">Oxobacter pfennigii</name>
    <dbReference type="NCBI Taxonomy" id="36849"/>
    <lineage>
        <taxon>Bacteria</taxon>
        <taxon>Bacillati</taxon>
        <taxon>Bacillota</taxon>
        <taxon>Clostridia</taxon>
        <taxon>Eubacteriales</taxon>
        <taxon>Clostridiaceae</taxon>
        <taxon>Oxobacter</taxon>
    </lineage>
</organism>
<evidence type="ECO:0000259" key="2">
    <source>
        <dbReference type="PROSITE" id="PS51109"/>
    </source>
</evidence>
<evidence type="ECO:0000313" key="4">
    <source>
        <dbReference type="Proteomes" id="UP000050326"/>
    </source>
</evidence>
<dbReference type="PANTHER" id="PTHR39160:SF4">
    <property type="entry name" value="RESUSCITATION-PROMOTING FACTOR RPFB"/>
    <property type="match status" value="1"/>
</dbReference>
<dbReference type="InterPro" id="IPR051933">
    <property type="entry name" value="Resuscitation_pf_RpfB"/>
</dbReference>
<feature type="domain" description="G5" evidence="2">
    <location>
        <begin position="142"/>
        <end position="222"/>
    </location>
</feature>
<dbReference type="Pfam" id="PF07501">
    <property type="entry name" value="G5"/>
    <property type="match status" value="1"/>
</dbReference>
<proteinExistence type="predicted"/>
<dbReference type="GO" id="GO:0004553">
    <property type="term" value="F:hydrolase activity, hydrolyzing O-glycosyl compounds"/>
    <property type="evidence" value="ECO:0007669"/>
    <property type="project" value="InterPro"/>
</dbReference>
<dbReference type="Gene3D" id="2.40.40.10">
    <property type="entry name" value="RlpA-like domain"/>
    <property type="match status" value="1"/>
</dbReference>
<dbReference type="PATRIC" id="fig|36849.3.peg.2777"/>
<dbReference type="CDD" id="cd22786">
    <property type="entry name" value="DPBB_YuiC-like"/>
    <property type="match status" value="1"/>
</dbReference>
<dbReference type="PROSITE" id="PS51109">
    <property type="entry name" value="G5"/>
    <property type="match status" value="1"/>
</dbReference>
<dbReference type="SUPFAM" id="SSF50685">
    <property type="entry name" value="Barwin-like endoglucanases"/>
    <property type="match status" value="1"/>
</dbReference>
<sequence length="332" mass="37167">MVIDKKRALFVFILVAALITASIITYICLNRKTITVYIGKEQFEITTYEDTVDKALKDNDIPYGLKDKIQPLPDAKVKDKDVINIKKAVNIKVLYGGKEIEVQTAEDSILNMLQAEKIEIDEDDKVLPSKDIQIAEGLIVTVIKVDIETLDEIVPIKYKETIEYNSRINNTERKVKREGKNGTKKVTTKITYEDGTEVSREVVSEEILEPAVDKIIVAGTYPYMPVSRGGEAMTYSKVFKAKATAYWAIRGVGKTYTASGRKAVRDPEGYSTIAVDPTLIPYGTKLFVEGYGFAIAADTGSAIKGEFVDVYFNTLQEARKWGLKYVNVYILK</sequence>
<dbReference type="OrthoDB" id="9798935at2"/>
<dbReference type="PANTHER" id="PTHR39160">
    <property type="entry name" value="CELL WALL-BINDING PROTEIN YOCH"/>
    <property type="match status" value="1"/>
</dbReference>
<dbReference type="Proteomes" id="UP000050326">
    <property type="component" value="Unassembled WGS sequence"/>
</dbReference>
<name>A0A0P8YA01_9CLOT</name>
<dbReference type="InterPro" id="IPR036908">
    <property type="entry name" value="RlpA-like_sf"/>
</dbReference>
<dbReference type="InterPro" id="IPR007137">
    <property type="entry name" value="DUF348"/>
</dbReference>